<feature type="transmembrane region" description="Helical" evidence="1">
    <location>
        <begin position="126"/>
        <end position="148"/>
    </location>
</feature>
<dbReference type="AlphaFoldDB" id="A0A518HW36"/>
<sequence length="168" mass="18900">MKPYGLTLAIWCVAAFLHCNFRTNEVWYQQQHAESVVVGWPFEFIHVEFYAGRMEEAAFSATSFLIDMCFAVIVVFGIRFGVDNTSATQSIRGWMCFASVAAIGLGTYCCDWLHSRAMISVFPILFPIWCMFFASGVLGVGQWFLAFFERTRESKGTGVECCESAADD</sequence>
<feature type="transmembrane region" description="Helical" evidence="1">
    <location>
        <begin position="94"/>
        <end position="114"/>
    </location>
</feature>
<gene>
    <name evidence="2" type="ORF">Enr13x_49340</name>
</gene>
<keyword evidence="1" id="KW-0812">Transmembrane</keyword>
<reference evidence="2 3" key="1">
    <citation type="submission" date="2019-03" db="EMBL/GenBank/DDBJ databases">
        <title>Deep-cultivation of Planctomycetes and their phenomic and genomic characterization uncovers novel biology.</title>
        <authorList>
            <person name="Wiegand S."/>
            <person name="Jogler M."/>
            <person name="Boedeker C."/>
            <person name="Pinto D."/>
            <person name="Vollmers J."/>
            <person name="Rivas-Marin E."/>
            <person name="Kohn T."/>
            <person name="Peeters S.H."/>
            <person name="Heuer A."/>
            <person name="Rast P."/>
            <person name="Oberbeckmann S."/>
            <person name="Bunk B."/>
            <person name="Jeske O."/>
            <person name="Meyerdierks A."/>
            <person name="Storesund J.E."/>
            <person name="Kallscheuer N."/>
            <person name="Luecker S."/>
            <person name="Lage O.M."/>
            <person name="Pohl T."/>
            <person name="Merkel B.J."/>
            <person name="Hornburger P."/>
            <person name="Mueller R.-W."/>
            <person name="Bruemmer F."/>
            <person name="Labrenz M."/>
            <person name="Spormann A.M."/>
            <person name="Op den Camp H."/>
            <person name="Overmann J."/>
            <person name="Amann R."/>
            <person name="Jetten M.S.M."/>
            <person name="Mascher T."/>
            <person name="Medema M.H."/>
            <person name="Devos D.P."/>
            <person name="Kaster A.-K."/>
            <person name="Ovreas L."/>
            <person name="Rohde M."/>
            <person name="Galperin M.Y."/>
            <person name="Jogler C."/>
        </authorList>
    </citation>
    <scope>NUCLEOTIDE SEQUENCE [LARGE SCALE GENOMIC DNA]</scope>
    <source>
        <strain evidence="2 3">Enr13</strain>
    </source>
</reference>
<evidence type="ECO:0000256" key="1">
    <source>
        <dbReference type="SAM" id="Phobius"/>
    </source>
</evidence>
<protein>
    <submittedName>
        <fullName evidence="2">Uncharacterized protein</fullName>
    </submittedName>
</protein>
<dbReference type="RefSeq" id="WP_145389278.1">
    <property type="nucleotide sequence ID" value="NZ_CP037423.1"/>
</dbReference>
<accession>A0A518HW36</accession>
<keyword evidence="3" id="KW-1185">Reference proteome</keyword>
<organism evidence="2 3">
    <name type="scientific">Stieleria neptunia</name>
    <dbReference type="NCBI Taxonomy" id="2527979"/>
    <lineage>
        <taxon>Bacteria</taxon>
        <taxon>Pseudomonadati</taxon>
        <taxon>Planctomycetota</taxon>
        <taxon>Planctomycetia</taxon>
        <taxon>Pirellulales</taxon>
        <taxon>Pirellulaceae</taxon>
        <taxon>Stieleria</taxon>
    </lineage>
</organism>
<keyword evidence="1" id="KW-0472">Membrane</keyword>
<evidence type="ECO:0000313" key="2">
    <source>
        <dbReference type="EMBL" id="QDV45061.1"/>
    </source>
</evidence>
<dbReference type="EMBL" id="CP037423">
    <property type="protein sequence ID" value="QDV45061.1"/>
    <property type="molecule type" value="Genomic_DNA"/>
</dbReference>
<proteinExistence type="predicted"/>
<dbReference type="KEGG" id="snep:Enr13x_49340"/>
<dbReference type="Proteomes" id="UP000319004">
    <property type="component" value="Chromosome"/>
</dbReference>
<keyword evidence="1" id="KW-1133">Transmembrane helix</keyword>
<name>A0A518HW36_9BACT</name>
<evidence type="ECO:0000313" key="3">
    <source>
        <dbReference type="Proteomes" id="UP000319004"/>
    </source>
</evidence>
<feature type="transmembrane region" description="Helical" evidence="1">
    <location>
        <begin position="57"/>
        <end position="82"/>
    </location>
</feature>